<evidence type="ECO:0000313" key="3">
    <source>
        <dbReference type="Proteomes" id="UP000664859"/>
    </source>
</evidence>
<dbReference type="AlphaFoldDB" id="A0A835YVK0"/>
<evidence type="ECO:0000256" key="1">
    <source>
        <dbReference type="SAM" id="MobiDB-lite"/>
    </source>
</evidence>
<accession>A0A835YVK0</accession>
<dbReference type="SUPFAM" id="SSF52833">
    <property type="entry name" value="Thioredoxin-like"/>
    <property type="match status" value="1"/>
</dbReference>
<name>A0A835YVK0_9STRA</name>
<evidence type="ECO:0000313" key="2">
    <source>
        <dbReference type="EMBL" id="KAG5182477.1"/>
    </source>
</evidence>
<dbReference type="InterPro" id="IPR009737">
    <property type="entry name" value="Aim32/Apd1-like"/>
</dbReference>
<dbReference type="Proteomes" id="UP000664859">
    <property type="component" value="Unassembled WGS sequence"/>
</dbReference>
<dbReference type="OrthoDB" id="10253744at2759"/>
<protein>
    <submittedName>
        <fullName evidence="2">Sucrase/ferredoxin-like-domain-containing protein</fullName>
    </submittedName>
</protein>
<feature type="compositionally biased region" description="Polar residues" evidence="1">
    <location>
        <begin position="236"/>
        <end position="254"/>
    </location>
</feature>
<keyword evidence="3" id="KW-1185">Reference proteome</keyword>
<feature type="region of interest" description="Disordered" evidence="1">
    <location>
        <begin position="202"/>
        <end position="268"/>
    </location>
</feature>
<organism evidence="2 3">
    <name type="scientific">Tribonema minus</name>
    <dbReference type="NCBI Taxonomy" id="303371"/>
    <lineage>
        <taxon>Eukaryota</taxon>
        <taxon>Sar</taxon>
        <taxon>Stramenopiles</taxon>
        <taxon>Ochrophyta</taxon>
        <taxon>PX clade</taxon>
        <taxon>Xanthophyceae</taxon>
        <taxon>Tribonematales</taxon>
        <taxon>Tribonemataceae</taxon>
        <taxon>Tribonema</taxon>
    </lineage>
</organism>
<comment type="caution">
    <text evidence="2">The sequence shown here is derived from an EMBL/GenBank/DDBJ whole genome shotgun (WGS) entry which is preliminary data.</text>
</comment>
<dbReference type="Pfam" id="PF06999">
    <property type="entry name" value="Suc_Fer-like"/>
    <property type="match status" value="1"/>
</dbReference>
<dbReference type="EMBL" id="JAFCMP010000246">
    <property type="protein sequence ID" value="KAG5182477.1"/>
    <property type="molecule type" value="Genomic_DNA"/>
</dbReference>
<reference evidence="2" key="1">
    <citation type="submission" date="2021-02" db="EMBL/GenBank/DDBJ databases">
        <title>First Annotated Genome of the Yellow-green Alga Tribonema minus.</title>
        <authorList>
            <person name="Mahan K.M."/>
        </authorList>
    </citation>
    <scope>NUCLEOTIDE SEQUENCE</scope>
    <source>
        <strain evidence="2">UTEX B ZZ1240</strain>
    </source>
</reference>
<dbReference type="Gene3D" id="3.40.30.10">
    <property type="entry name" value="Glutaredoxin"/>
    <property type="match status" value="1"/>
</dbReference>
<gene>
    <name evidence="2" type="ORF">JKP88DRAFT_245624</name>
</gene>
<dbReference type="PANTHER" id="PTHR31902">
    <property type="entry name" value="ACTIN PATCHES DISTAL PROTEIN 1"/>
    <property type="match status" value="1"/>
</dbReference>
<proteinExistence type="predicted"/>
<dbReference type="InterPro" id="IPR036249">
    <property type="entry name" value="Thioredoxin-like_sf"/>
</dbReference>
<feature type="compositionally biased region" description="Low complexity" evidence="1">
    <location>
        <begin position="255"/>
        <end position="268"/>
    </location>
</feature>
<sequence>MLSRVCMPIDAISAKPSWKHVTYSTPGATTAAAAAAPIPSRVRITACALPTGPLAPAGTVDMMLYPEALLCTRSTEQRATLEQSREAAAAAAALARVGIPTMPVPYEHLVLVCTHNSRSRRCGRTGPQVQPLQINMKVIEAMQERKAQLRMSDTQLSIVACSHIGGHKHAGVCIVWPQGHWYGRLTKENAADIVDTCVEHKRVQAQPPRLPPPARRPFPRNEHRSVRQKPPIYTGETASSGTERICGESSSADTSSPAANAKSSRSNARLAVEARLGSDVLLLRSAEGAKPPSAPKPAAALFFCAQCSASAASAAALSAASAAAARRWATTAVRGKAACHGESSSRSEQVYKAANSNVQTVHHECAKGSLTENGRRGLGTNVDAATGELMAVRLPARDALPLRTASIAAAHHTRQCGMRLASMH</sequence>